<dbReference type="KEGG" id="cci:CC1G_02093"/>
<sequence length="208" mass="24224">MGRISDLEYCKRYQQASAHGPLSGAREFMSLDVRRWGFMHMVRPNNLRKEYPEVTFHHHYLHDLESVYWLLIWYMVSHAPHKEGVPRVIDHVSWAKLVDDLFGTGIDSQEPTVHWNNQSVTCTAMMNFWDDQDSLEGVCDILNLPVLFKKEYGTLQTAEQTECGETRWPDRVFTEGLYIAFEKAVNEALKSVPSDCQWLPLWDSLSSQ</sequence>
<evidence type="ECO:0000259" key="1">
    <source>
        <dbReference type="Pfam" id="PF17667"/>
    </source>
</evidence>
<keyword evidence="2" id="KW-0418">Kinase</keyword>
<dbReference type="GO" id="GO:0016301">
    <property type="term" value="F:kinase activity"/>
    <property type="evidence" value="ECO:0007669"/>
    <property type="project" value="UniProtKB-KW"/>
</dbReference>
<keyword evidence="3" id="KW-1185">Reference proteome</keyword>
<dbReference type="OrthoDB" id="3271139at2759"/>
<comment type="caution">
    <text evidence="2">The sequence shown here is derived from an EMBL/GenBank/DDBJ whole genome shotgun (WGS) entry which is preliminary data.</text>
</comment>
<dbReference type="InParanoid" id="A8NK58"/>
<dbReference type="VEuPathDB" id="FungiDB:CC1G_02093"/>
<gene>
    <name evidence="2" type="ORF">CC1G_02093</name>
</gene>
<dbReference type="Proteomes" id="UP000001861">
    <property type="component" value="Unassembled WGS sequence"/>
</dbReference>
<dbReference type="AlphaFoldDB" id="A8NK58"/>
<dbReference type="InterPro" id="IPR040976">
    <property type="entry name" value="Pkinase_fungal"/>
</dbReference>
<reference evidence="2 3" key="1">
    <citation type="journal article" date="2010" name="Proc. Natl. Acad. Sci. U.S.A.">
        <title>Insights into evolution of multicellular fungi from the assembled chromosomes of the mushroom Coprinopsis cinerea (Coprinus cinereus).</title>
        <authorList>
            <person name="Stajich J.E."/>
            <person name="Wilke S.K."/>
            <person name="Ahren D."/>
            <person name="Au C.H."/>
            <person name="Birren B.W."/>
            <person name="Borodovsky M."/>
            <person name="Burns C."/>
            <person name="Canback B."/>
            <person name="Casselton L.A."/>
            <person name="Cheng C.K."/>
            <person name="Deng J."/>
            <person name="Dietrich F.S."/>
            <person name="Fargo D.C."/>
            <person name="Farman M.L."/>
            <person name="Gathman A.C."/>
            <person name="Goldberg J."/>
            <person name="Guigo R."/>
            <person name="Hoegger P.J."/>
            <person name="Hooker J.B."/>
            <person name="Huggins A."/>
            <person name="James T.Y."/>
            <person name="Kamada T."/>
            <person name="Kilaru S."/>
            <person name="Kodira C."/>
            <person name="Kues U."/>
            <person name="Kupfer D."/>
            <person name="Kwan H.S."/>
            <person name="Lomsadze A."/>
            <person name="Li W."/>
            <person name="Lilly W.W."/>
            <person name="Ma L.J."/>
            <person name="Mackey A.J."/>
            <person name="Manning G."/>
            <person name="Martin F."/>
            <person name="Muraguchi H."/>
            <person name="Natvig D.O."/>
            <person name="Palmerini H."/>
            <person name="Ramesh M.A."/>
            <person name="Rehmeyer C.J."/>
            <person name="Roe B.A."/>
            <person name="Shenoy N."/>
            <person name="Stanke M."/>
            <person name="Ter-Hovhannisyan V."/>
            <person name="Tunlid A."/>
            <person name="Velagapudi R."/>
            <person name="Vision T.J."/>
            <person name="Zeng Q."/>
            <person name="Zolan M.E."/>
            <person name="Pukkila P.J."/>
        </authorList>
    </citation>
    <scope>NUCLEOTIDE SEQUENCE [LARGE SCALE GENOMIC DNA]</scope>
    <source>
        <strain evidence="3">Okayama-7 / 130 / ATCC MYA-4618 / FGSC 9003</strain>
    </source>
</reference>
<name>A8NK58_COPC7</name>
<accession>A8NK58</accession>
<dbReference type="Pfam" id="PF17667">
    <property type="entry name" value="Pkinase_fungal"/>
    <property type="match status" value="1"/>
</dbReference>
<dbReference type="RefSeq" id="XP_001834357.1">
    <property type="nucleotide sequence ID" value="XM_001834305.1"/>
</dbReference>
<dbReference type="EMBL" id="AACS02000010">
    <property type="protein sequence ID" value="EAU87334.1"/>
    <property type="molecule type" value="Genomic_DNA"/>
</dbReference>
<evidence type="ECO:0000313" key="2">
    <source>
        <dbReference type="EMBL" id="EAU87334.1"/>
    </source>
</evidence>
<evidence type="ECO:0000313" key="3">
    <source>
        <dbReference type="Proteomes" id="UP000001861"/>
    </source>
</evidence>
<protein>
    <submittedName>
        <fullName evidence="2">Other/FunK1 protein kinase</fullName>
    </submittedName>
</protein>
<organism evidence="2 3">
    <name type="scientific">Coprinopsis cinerea (strain Okayama-7 / 130 / ATCC MYA-4618 / FGSC 9003)</name>
    <name type="common">Inky cap fungus</name>
    <name type="synonym">Hormographiella aspergillata</name>
    <dbReference type="NCBI Taxonomy" id="240176"/>
    <lineage>
        <taxon>Eukaryota</taxon>
        <taxon>Fungi</taxon>
        <taxon>Dikarya</taxon>
        <taxon>Basidiomycota</taxon>
        <taxon>Agaricomycotina</taxon>
        <taxon>Agaricomycetes</taxon>
        <taxon>Agaricomycetidae</taxon>
        <taxon>Agaricales</taxon>
        <taxon>Agaricineae</taxon>
        <taxon>Psathyrellaceae</taxon>
        <taxon>Coprinopsis</taxon>
    </lineage>
</organism>
<feature type="domain" description="Fungal-type protein kinase" evidence="1">
    <location>
        <begin position="3"/>
        <end position="74"/>
    </location>
</feature>
<dbReference type="GeneID" id="6010871"/>
<proteinExistence type="predicted"/>
<keyword evidence="2" id="KW-0808">Transferase</keyword>